<comment type="caution">
    <text evidence="1">The sequence shown here is derived from an EMBL/GenBank/DDBJ whole genome shotgun (WGS) entry which is preliminary data.</text>
</comment>
<sequence>MTRLRESIGIHNVQVSITPKLVHEITEALLSVYESQLVPYTRIFMRVDEYLVAISNYAILNLLNFVKQIATSPQDDKEQHEMLHAELLKASEQYATLGLGFSLLLHPQCPIA</sequence>
<dbReference type="RefSeq" id="XP_067802739.1">
    <property type="nucleotide sequence ID" value="XM_067947517.1"/>
</dbReference>
<reference evidence="1" key="1">
    <citation type="journal article" date="2023" name="Nat. Microbiol.">
        <title>Babesia duncani multi-omics identifies virulence factors and drug targets.</title>
        <authorList>
            <person name="Singh P."/>
            <person name="Lonardi S."/>
            <person name="Liang Q."/>
            <person name="Vydyam P."/>
            <person name="Khabirova E."/>
            <person name="Fang T."/>
            <person name="Gihaz S."/>
            <person name="Thekkiniath J."/>
            <person name="Munshi M."/>
            <person name="Abel S."/>
            <person name="Ciampossin L."/>
            <person name="Batugedara G."/>
            <person name="Gupta M."/>
            <person name="Lu X.M."/>
            <person name="Lenz T."/>
            <person name="Chakravarty S."/>
            <person name="Cornillot E."/>
            <person name="Hu Y."/>
            <person name="Ma W."/>
            <person name="Gonzalez L.M."/>
            <person name="Sanchez S."/>
            <person name="Estrada K."/>
            <person name="Sanchez-Flores A."/>
            <person name="Montero E."/>
            <person name="Harb O.S."/>
            <person name="Le Roch K.G."/>
            <person name="Mamoun C.B."/>
        </authorList>
    </citation>
    <scope>NUCLEOTIDE SEQUENCE</scope>
    <source>
        <strain evidence="1">WA1</strain>
    </source>
</reference>
<proteinExistence type="predicted"/>
<protein>
    <submittedName>
        <fullName evidence="1">Uncharacterized protein</fullName>
    </submittedName>
</protein>
<dbReference type="Proteomes" id="UP001214638">
    <property type="component" value="Unassembled WGS sequence"/>
</dbReference>
<keyword evidence="2" id="KW-1185">Reference proteome</keyword>
<evidence type="ECO:0000313" key="2">
    <source>
        <dbReference type="Proteomes" id="UP001214638"/>
    </source>
</evidence>
<dbReference type="KEGG" id="bdw:94336792"/>
<organism evidence="1 2">
    <name type="scientific">Babesia duncani</name>
    <dbReference type="NCBI Taxonomy" id="323732"/>
    <lineage>
        <taxon>Eukaryota</taxon>
        <taxon>Sar</taxon>
        <taxon>Alveolata</taxon>
        <taxon>Apicomplexa</taxon>
        <taxon>Aconoidasida</taxon>
        <taxon>Piroplasmida</taxon>
        <taxon>Babesiidae</taxon>
        <taxon>Babesia</taxon>
    </lineage>
</organism>
<accession>A0AAD9UNK8</accession>
<evidence type="ECO:0000313" key="1">
    <source>
        <dbReference type="EMBL" id="KAK2195897.1"/>
    </source>
</evidence>
<name>A0AAD9UNK8_9APIC</name>
<dbReference type="AlphaFoldDB" id="A0AAD9UNK8"/>
<gene>
    <name evidence="1" type="ORF">BdWA1_002495</name>
</gene>
<dbReference type="GeneID" id="94336792"/>
<dbReference type="EMBL" id="JALLKP010000003">
    <property type="protein sequence ID" value="KAK2195897.1"/>
    <property type="molecule type" value="Genomic_DNA"/>
</dbReference>